<geneLocation type="plasmid" evidence="2">
    <name>pMC3</name>
</geneLocation>
<dbReference type="Gene3D" id="3.30.370.10">
    <property type="entry name" value="Barstar-like"/>
    <property type="match status" value="1"/>
</dbReference>
<accession>A0A193SD65</accession>
<keyword evidence="2" id="KW-0614">Plasmid</keyword>
<name>A0A193SD65_9ZZZZ</name>
<dbReference type="SUPFAM" id="SSF52038">
    <property type="entry name" value="Barstar-related"/>
    <property type="match status" value="1"/>
</dbReference>
<gene>
    <name evidence="2" type="ORF">MCM2015_pMC3_14</name>
</gene>
<dbReference type="InterPro" id="IPR000468">
    <property type="entry name" value="Barstar"/>
</dbReference>
<dbReference type="EMBL" id="LT158603">
    <property type="protein sequence ID" value="CVK35556.1"/>
    <property type="molecule type" value="Genomic_DNA"/>
</dbReference>
<dbReference type="AlphaFoldDB" id="A0A193SD65"/>
<feature type="domain" description="Barstar (barnase inhibitor)" evidence="1">
    <location>
        <begin position="38"/>
        <end position="110"/>
    </location>
</feature>
<dbReference type="InterPro" id="IPR035905">
    <property type="entry name" value="Barstar-like_sf"/>
</dbReference>
<evidence type="ECO:0000313" key="2">
    <source>
        <dbReference type="EMBL" id="CVK35556.1"/>
    </source>
</evidence>
<proteinExistence type="predicted"/>
<reference evidence="2" key="1">
    <citation type="journal article" date="2016" name="Sci. Rep.">
        <title>Genomics of high molecular weight plasmids isolated from an on-farm biopurification system.</title>
        <authorList>
            <person name="Martini M.C."/>
            <person name="Wibberg D."/>
            <person name="Lozano M."/>
            <person name="Torres Tejerizo G."/>
            <person name="Albicoro F.J."/>
            <person name="Jaenicke S."/>
            <person name="van Elsas J.D."/>
            <person name="Petroni A."/>
            <person name="Garcillan-Barcia M.P."/>
            <person name="de la Cruz F."/>
            <person name="Schluter A."/>
            <person name="Puhler A."/>
            <person name="Pistorio M."/>
            <person name="Lagares A."/>
            <person name="Del Papa M.F."/>
        </authorList>
    </citation>
    <scope>NUCLEOTIDE SEQUENCE</scope>
    <source>
        <plasmid evidence="2">pMC3</plasmid>
    </source>
</reference>
<sequence length="158" mass="18638">MELWRQLLLNGSVKLFWKNEILDEFISNISREGFDTYTFDCSKWNKTNYHNDLANTLKFPDYYGKNLNAFDDCLSDMVPKEIGIVLVFKNYDLFTKKEPEVAYHILDIVQINSWRFLLEDVKLLAFVQSNDATIDFPDLGGMSAEWNNKEWFNKDRGL</sequence>
<protein>
    <recommendedName>
        <fullName evidence="1">Barstar (barnase inhibitor) domain-containing protein</fullName>
    </recommendedName>
</protein>
<dbReference type="Pfam" id="PF01337">
    <property type="entry name" value="Barstar"/>
    <property type="match status" value="1"/>
</dbReference>
<organism evidence="2">
    <name type="scientific">biofilter metagenome</name>
    <dbReference type="NCBI Taxonomy" id="1070537"/>
    <lineage>
        <taxon>unclassified sequences</taxon>
        <taxon>metagenomes</taxon>
        <taxon>ecological metagenomes</taxon>
    </lineage>
</organism>
<evidence type="ECO:0000259" key="1">
    <source>
        <dbReference type="Pfam" id="PF01337"/>
    </source>
</evidence>